<dbReference type="SMART" id="SM00382">
    <property type="entry name" value="AAA"/>
    <property type="match status" value="1"/>
</dbReference>
<dbReference type="EMBL" id="MJFZ01000121">
    <property type="protein sequence ID" value="RAW37080.1"/>
    <property type="molecule type" value="Genomic_DNA"/>
</dbReference>
<dbReference type="GO" id="GO:0000723">
    <property type="term" value="P:telomere maintenance"/>
    <property type="evidence" value="ECO:0007669"/>
    <property type="project" value="InterPro"/>
</dbReference>
<dbReference type="EC" id="5.6.2.3" evidence="1"/>
<organism evidence="4 5">
    <name type="scientific">Phytophthora cactorum</name>
    <dbReference type="NCBI Taxonomy" id="29920"/>
    <lineage>
        <taxon>Eukaryota</taxon>
        <taxon>Sar</taxon>
        <taxon>Stramenopiles</taxon>
        <taxon>Oomycota</taxon>
        <taxon>Peronosporomycetes</taxon>
        <taxon>Peronosporales</taxon>
        <taxon>Peronosporaceae</taxon>
        <taxon>Phytophthora</taxon>
    </lineage>
</organism>
<dbReference type="InterPro" id="IPR010285">
    <property type="entry name" value="DNA_helicase_pif1-like_DEAD"/>
</dbReference>
<comment type="caution">
    <text evidence="4">The sequence shown here is derived from an EMBL/GenBank/DDBJ whole genome shotgun (WGS) entry which is preliminary data.</text>
</comment>
<dbReference type="CDD" id="cd18809">
    <property type="entry name" value="SF1_C_RecD"/>
    <property type="match status" value="1"/>
</dbReference>
<dbReference type="SUPFAM" id="SSF52540">
    <property type="entry name" value="P-loop containing nucleoside triphosphate hydrolases"/>
    <property type="match status" value="2"/>
</dbReference>
<proteinExistence type="inferred from homology"/>
<dbReference type="InterPro" id="IPR027417">
    <property type="entry name" value="P-loop_NTPase"/>
</dbReference>
<evidence type="ECO:0000256" key="1">
    <source>
        <dbReference type="RuleBase" id="RU363044"/>
    </source>
</evidence>
<protein>
    <recommendedName>
        <fullName evidence="1">ATP-dependent DNA helicase</fullName>
        <ecNumber evidence="1">5.6.2.3</ecNumber>
    </recommendedName>
</protein>
<dbReference type="AlphaFoldDB" id="A0A329SK79"/>
<dbReference type="Pfam" id="PF21530">
    <property type="entry name" value="Pif1_2B_dom"/>
    <property type="match status" value="1"/>
</dbReference>
<keyword evidence="1" id="KW-0227">DNA damage</keyword>
<dbReference type="PANTHER" id="PTHR47642">
    <property type="entry name" value="ATP-DEPENDENT DNA HELICASE"/>
    <property type="match status" value="1"/>
</dbReference>
<feature type="domain" description="AAA+ ATPase" evidence="3">
    <location>
        <begin position="195"/>
        <end position="358"/>
    </location>
</feature>
<keyword evidence="1" id="KW-0067">ATP-binding</keyword>
<comment type="catalytic activity">
    <reaction evidence="1">
        <text>ATP + H2O = ADP + phosphate + H(+)</text>
        <dbReference type="Rhea" id="RHEA:13065"/>
        <dbReference type="ChEBI" id="CHEBI:15377"/>
        <dbReference type="ChEBI" id="CHEBI:15378"/>
        <dbReference type="ChEBI" id="CHEBI:30616"/>
        <dbReference type="ChEBI" id="CHEBI:43474"/>
        <dbReference type="ChEBI" id="CHEBI:456216"/>
        <dbReference type="EC" id="5.6.2.3"/>
    </reaction>
</comment>
<accession>A0A329SK79</accession>
<dbReference type="GO" id="GO:0005524">
    <property type="term" value="F:ATP binding"/>
    <property type="evidence" value="ECO:0007669"/>
    <property type="project" value="UniProtKB-KW"/>
</dbReference>
<dbReference type="CDD" id="cd18037">
    <property type="entry name" value="DEXSc_Pif1_like"/>
    <property type="match status" value="1"/>
</dbReference>
<dbReference type="Pfam" id="PF05970">
    <property type="entry name" value="PIF1"/>
    <property type="match status" value="1"/>
</dbReference>
<comment type="cofactor">
    <cofactor evidence="1">
        <name>Mg(2+)</name>
        <dbReference type="ChEBI" id="CHEBI:18420"/>
    </cofactor>
</comment>
<keyword evidence="1" id="KW-0547">Nucleotide-binding</keyword>
<keyword evidence="5" id="KW-1185">Reference proteome</keyword>
<feature type="compositionally biased region" description="Polar residues" evidence="2">
    <location>
        <begin position="141"/>
        <end position="158"/>
    </location>
</feature>
<gene>
    <name evidence="4" type="ORF">PC110_g6660</name>
</gene>
<dbReference type="InterPro" id="IPR003593">
    <property type="entry name" value="AAA+_ATPase"/>
</dbReference>
<comment type="similarity">
    <text evidence="1">Belongs to the helicase family.</text>
</comment>
<dbReference type="GO" id="GO:0043139">
    <property type="term" value="F:5'-3' DNA helicase activity"/>
    <property type="evidence" value="ECO:0007669"/>
    <property type="project" value="UniProtKB-EC"/>
</dbReference>
<dbReference type="VEuPathDB" id="FungiDB:PC110_g6660"/>
<keyword evidence="1" id="KW-0233">DNA recombination</keyword>
<dbReference type="Gene3D" id="3.40.50.300">
    <property type="entry name" value="P-loop containing nucleotide triphosphate hydrolases"/>
    <property type="match status" value="1"/>
</dbReference>
<dbReference type="Proteomes" id="UP000251314">
    <property type="component" value="Unassembled WGS sequence"/>
</dbReference>
<dbReference type="GO" id="GO:0006281">
    <property type="term" value="P:DNA repair"/>
    <property type="evidence" value="ECO:0007669"/>
    <property type="project" value="UniProtKB-KW"/>
</dbReference>
<reference evidence="4 5" key="1">
    <citation type="submission" date="2018-01" db="EMBL/GenBank/DDBJ databases">
        <title>Draft genome of the strawberry crown rot pathogen Phytophthora cactorum.</title>
        <authorList>
            <person name="Armitage A.D."/>
            <person name="Lysoe E."/>
            <person name="Nellist C.F."/>
            <person name="Harrison R.J."/>
            <person name="Brurberg M.B."/>
        </authorList>
    </citation>
    <scope>NUCLEOTIDE SEQUENCE [LARGE SCALE GENOMIC DNA]</scope>
    <source>
        <strain evidence="4 5">10300</strain>
    </source>
</reference>
<name>A0A329SK79_9STRA</name>
<keyword evidence="1" id="KW-0347">Helicase</keyword>
<dbReference type="InterPro" id="IPR049163">
    <property type="entry name" value="Pif1-like_2B_dom"/>
</dbReference>
<dbReference type="GO" id="GO:0016887">
    <property type="term" value="F:ATP hydrolysis activity"/>
    <property type="evidence" value="ECO:0007669"/>
    <property type="project" value="RHEA"/>
</dbReference>
<evidence type="ECO:0000256" key="2">
    <source>
        <dbReference type="SAM" id="MobiDB-lite"/>
    </source>
</evidence>
<keyword evidence="1" id="KW-0234">DNA repair</keyword>
<sequence length="604" mass="66982">MTVRCTAELQLADGCTGRNISTMMYPRVMLIRRRGGLEVMSDDPPLHKAIKIQAHKYEIYSSYAAMGKMALIRRERTRITQFNFREGDPEEMVALRDFCIRTGGISKSKIVVAAPLARRPFSAAPLTPVPDRRAGVKRSRSAFSDLTNISQSPGQNERGSQRRKTAHHATSPLQSGHRHASLTVEQKRVLELIAQGKNVFFTGSAGTGKSFLLQHLLKHGCGHAMGRVFATATTGIAAYNIGGMTLHHFAGIDPRAHTSRQELLKQISRKKDAIARWKTARILVIDEISMLDGRLFDDLEAVARQIRRSSAFFGGIQLILSGDFFQLPPVGRRMRDQGAGSAPPLLCFESSAWVRGITETVVLIEIFRQRDDEFVRILNAFRVGRPTAAMIDKLNERYKSTTDSDSDDAIHIFSHNDDVLRTNTRALDELGGKKFNYLSADRGKTEFLTTCPAPAKLSLKKNARVLLIKTLNASRGLVNGSRGIVEGFTLQSNLPIVRFSNGVTETIGQEEFSVSVADTVLASRRQLPLALAWAISIHKSQGLSFDGAVLDLSRVFEFGQAYVALSRVRSLEGLRLRARIRDRNGGRLLADSRVVEFYEAVSSY</sequence>
<keyword evidence="1" id="KW-0378">Hydrolase</keyword>
<dbReference type="OrthoDB" id="192530at2759"/>
<evidence type="ECO:0000313" key="4">
    <source>
        <dbReference type="EMBL" id="RAW37080.1"/>
    </source>
</evidence>
<dbReference type="PANTHER" id="PTHR47642:SF7">
    <property type="entry name" value="ATP-DEPENDENT DNA HELICASE PIF1"/>
    <property type="match status" value="1"/>
</dbReference>
<dbReference type="InterPro" id="IPR051055">
    <property type="entry name" value="PIF1_helicase"/>
</dbReference>
<evidence type="ECO:0000259" key="3">
    <source>
        <dbReference type="SMART" id="SM00382"/>
    </source>
</evidence>
<feature type="region of interest" description="Disordered" evidence="2">
    <location>
        <begin position="122"/>
        <end position="180"/>
    </location>
</feature>
<dbReference type="STRING" id="29920.A0A329SK79"/>
<dbReference type="GO" id="GO:0006310">
    <property type="term" value="P:DNA recombination"/>
    <property type="evidence" value="ECO:0007669"/>
    <property type="project" value="UniProtKB-KW"/>
</dbReference>
<evidence type="ECO:0000313" key="5">
    <source>
        <dbReference type="Proteomes" id="UP000251314"/>
    </source>
</evidence>